<accession>A0A2N6NAG7</accession>
<dbReference type="Proteomes" id="UP000235728">
    <property type="component" value="Unassembled WGS sequence"/>
</dbReference>
<feature type="region of interest" description="Disordered" evidence="1">
    <location>
        <begin position="49"/>
        <end position="87"/>
    </location>
</feature>
<dbReference type="AlphaFoldDB" id="A0A2N6NAG7"/>
<feature type="compositionally biased region" description="Polar residues" evidence="1">
    <location>
        <begin position="51"/>
        <end position="60"/>
    </location>
</feature>
<organism evidence="2 3">
    <name type="scientific">Beauveria bassiana</name>
    <name type="common">White muscardine disease fungus</name>
    <name type="synonym">Tritirachium shiotae</name>
    <dbReference type="NCBI Taxonomy" id="176275"/>
    <lineage>
        <taxon>Eukaryota</taxon>
        <taxon>Fungi</taxon>
        <taxon>Dikarya</taxon>
        <taxon>Ascomycota</taxon>
        <taxon>Pezizomycotina</taxon>
        <taxon>Sordariomycetes</taxon>
        <taxon>Hypocreomycetidae</taxon>
        <taxon>Hypocreales</taxon>
        <taxon>Cordycipitaceae</taxon>
        <taxon>Beauveria</taxon>
    </lineage>
</organism>
<dbReference type="EMBL" id="MRVG01000014">
    <property type="protein sequence ID" value="PMB64260.1"/>
    <property type="molecule type" value="Genomic_DNA"/>
</dbReference>
<proteinExistence type="predicted"/>
<evidence type="ECO:0000313" key="3">
    <source>
        <dbReference type="Proteomes" id="UP000235728"/>
    </source>
</evidence>
<reference evidence="2 3" key="1">
    <citation type="journal article" date="2016" name="Appl. Microbiol. Biotechnol.">
        <title>Characterization of T-DNA insertion mutants with decreased virulence in the entomopathogenic fungus Beauveria bassiana JEF-007.</title>
        <authorList>
            <person name="Kim S."/>
            <person name="Lee S.J."/>
            <person name="Nai Y.S."/>
            <person name="Yu J.S."/>
            <person name="Lee M.R."/>
            <person name="Yang Y.T."/>
            <person name="Kim J.S."/>
        </authorList>
    </citation>
    <scope>NUCLEOTIDE SEQUENCE [LARGE SCALE GENOMIC DNA]</scope>
    <source>
        <strain evidence="2 3">JEF-007</strain>
    </source>
</reference>
<evidence type="ECO:0000256" key="1">
    <source>
        <dbReference type="SAM" id="MobiDB-lite"/>
    </source>
</evidence>
<gene>
    <name evidence="2" type="ORF">BM221_010055</name>
</gene>
<comment type="caution">
    <text evidence="2">The sequence shown here is derived from an EMBL/GenBank/DDBJ whole genome shotgun (WGS) entry which is preliminary data.</text>
</comment>
<protein>
    <submittedName>
        <fullName evidence="2">Uncharacterized protein</fullName>
    </submittedName>
</protein>
<evidence type="ECO:0000313" key="2">
    <source>
        <dbReference type="EMBL" id="PMB64260.1"/>
    </source>
</evidence>
<name>A0A2N6NAG7_BEABA</name>
<sequence length="108" mass="12046">MNNHYICFQSLLPNDEASLTHYPALCCSSFLETSSNALPKRKVADRCRFSHATTGSSERAPSSGIRKRNRNRDEQSEPSSDEDDTQDFAAIGYGGAHFFTNLEVQNEV</sequence>